<dbReference type="EMBL" id="LMXI01000554">
    <property type="protein sequence ID" value="KRT57389.1"/>
    <property type="molecule type" value="Genomic_DNA"/>
</dbReference>
<protein>
    <submittedName>
        <fullName evidence="1">Uncharacterized protein</fullName>
    </submittedName>
</protein>
<feature type="non-terminal residue" evidence="1">
    <location>
        <position position="1"/>
    </location>
</feature>
<comment type="caution">
    <text evidence="1">The sequence shown here is derived from an EMBL/GenBank/DDBJ whole genome shotgun (WGS) entry which is preliminary data.</text>
</comment>
<proteinExistence type="predicted"/>
<dbReference type="AlphaFoldDB" id="A0A0T5Z3Q3"/>
<gene>
    <name evidence="1" type="ORF">Ga0076813_11402</name>
</gene>
<accession>A0A0T5Z3Q3</accession>
<dbReference type="Proteomes" id="UP000051276">
    <property type="component" value="Unassembled WGS sequence"/>
</dbReference>
<name>A0A0T5Z3Q3_9GAMM</name>
<evidence type="ECO:0000313" key="1">
    <source>
        <dbReference type="EMBL" id="KRT57389.1"/>
    </source>
</evidence>
<dbReference type="RefSeq" id="WP_158294820.1">
    <property type="nucleotide sequence ID" value="NZ_KQ557006.1"/>
</dbReference>
<evidence type="ECO:0000313" key="2">
    <source>
        <dbReference type="Proteomes" id="UP000051276"/>
    </source>
</evidence>
<organism evidence="1 2">
    <name type="scientific">endosymbiont of Ridgeia piscesae</name>
    <dbReference type="NCBI Taxonomy" id="54398"/>
    <lineage>
        <taxon>Bacteria</taxon>
        <taxon>Pseudomonadati</taxon>
        <taxon>Pseudomonadota</taxon>
        <taxon>Gammaproteobacteria</taxon>
        <taxon>sulfur-oxidizing symbionts</taxon>
    </lineage>
</organism>
<sequence length="78" mass="8253">DYFVVHYYPLALGNQDYPGGVVWSREVNDANDLTSGGNGGGQRVDSCTTPTNLTGLGMLAWADNHGGQQCPPPANRST</sequence>
<reference evidence="1 2" key="1">
    <citation type="submission" date="2015-11" db="EMBL/GenBank/DDBJ databases">
        <title>The genome of Candidatus Endoriftia persephone in Ridgeia piscesae and population structure of the North Eastern Pacific vestimentiferan symbionts.</title>
        <authorList>
            <person name="Perez M."/>
            <person name="Juniper K.S."/>
        </authorList>
    </citation>
    <scope>NUCLEOTIDE SEQUENCE [LARGE SCALE GENOMIC DNA]</scope>
    <source>
        <strain evidence="1">Ind10</strain>
    </source>
</reference>